<accession>F5YGR2</accession>
<dbReference type="SMART" id="SM00271">
    <property type="entry name" value="DnaJ"/>
    <property type="match status" value="1"/>
</dbReference>
<keyword evidence="4" id="KW-1185">Reference proteome</keyword>
<feature type="repeat" description="TPR" evidence="1">
    <location>
        <begin position="213"/>
        <end position="246"/>
    </location>
</feature>
<feature type="domain" description="J" evidence="2">
    <location>
        <begin position="3"/>
        <end position="66"/>
    </location>
</feature>
<evidence type="ECO:0000313" key="4">
    <source>
        <dbReference type="Proteomes" id="UP000009223"/>
    </source>
</evidence>
<dbReference type="CDD" id="cd06257">
    <property type="entry name" value="DnaJ"/>
    <property type="match status" value="1"/>
</dbReference>
<dbReference type="PRINTS" id="PR00625">
    <property type="entry name" value="JDOMAIN"/>
</dbReference>
<dbReference type="EMBL" id="CP001843">
    <property type="protein sequence ID" value="AEF86122.1"/>
    <property type="molecule type" value="Genomic_DNA"/>
</dbReference>
<gene>
    <name evidence="3" type="ordered locus">TREPR_1218</name>
</gene>
<dbReference type="eggNOG" id="COG2214">
    <property type="taxonomic scope" value="Bacteria"/>
</dbReference>
<protein>
    <submittedName>
        <fullName evidence="3">DnaJ domain protein</fullName>
    </submittedName>
</protein>
<evidence type="ECO:0000313" key="3">
    <source>
        <dbReference type="EMBL" id="AEF86122.1"/>
    </source>
</evidence>
<dbReference type="Pfam" id="PF00226">
    <property type="entry name" value="DnaJ"/>
    <property type="match status" value="1"/>
</dbReference>
<dbReference type="PROSITE" id="PS50005">
    <property type="entry name" value="TPR"/>
    <property type="match status" value="1"/>
</dbReference>
<dbReference type="Gene3D" id="1.10.287.110">
    <property type="entry name" value="DnaJ domain"/>
    <property type="match status" value="1"/>
</dbReference>
<dbReference type="OrthoDB" id="7822896at2"/>
<dbReference type="RefSeq" id="WP_015708858.1">
    <property type="nucleotide sequence ID" value="NC_015578.1"/>
</dbReference>
<dbReference type="STRING" id="545694.TREPR_1218"/>
<dbReference type="HOGENOM" id="CLU_1000924_0_0_12"/>
<dbReference type="KEGG" id="tpi:TREPR_1218"/>
<reference evidence="4" key="1">
    <citation type="submission" date="2009-12" db="EMBL/GenBank/DDBJ databases">
        <title>Complete sequence of Treponema primitia strain ZAS-2.</title>
        <authorList>
            <person name="Tetu S.G."/>
            <person name="Matson E."/>
            <person name="Ren Q."/>
            <person name="Seshadri R."/>
            <person name="Elbourne L."/>
            <person name="Hassan K.A."/>
            <person name="Durkin A."/>
            <person name="Radune D."/>
            <person name="Mohamoud Y."/>
            <person name="Shay R."/>
            <person name="Jin S."/>
            <person name="Zhang X."/>
            <person name="Lucey K."/>
            <person name="Ballor N.R."/>
            <person name="Ottesen E."/>
            <person name="Rosenthal R."/>
            <person name="Allen A."/>
            <person name="Leadbetter J.R."/>
            <person name="Paulsen I.T."/>
        </authorList>
    </citation>
    <scope>NUCLEOTIDE SEQUENCE [LARGE SCALE GENOMIC DNA]</scope>
    <source>
        <strain evidence="4">ATCC BAA-887 / DSM 12427 / ZAS-2</strain>
    </source>
</reference>
<dbReference type="GO" id="GO:0051082">
    <property type="term" value="F:unfolded protein binding"/>
    <property type="evidence" value="ECO:0007669"/>
    <property type="project" value="TreeGrafter"/>
</dbReference>
<dbReference type="AlphaFoldDB" id="F5YGR2"/>
<evidence type="ECO:0000259" key="2">
    <source>
        <dbReference type="PROSITE" id="PS50076"/>
    </source>
</evidence>
<dbReference type="PANTHER" id="PTHR43096:SF58">
    <property type="entry name" value="CHAPERONE DNAJ-DOMAIN SUPERFAMILY PROTEIN"/>
    <property type="match status" value="1"/>
</dbReference>
<dbReference type="InterPro" id="IPR019734">
    <property type="entry name" value="TPR_rpt"/>
</dbReference>
<dbReference type="PROSITE" id="PS50076">
    <property type="entry name" value="DNAJ_2"/>
    <property type="match status" value="1"/>
</dbReference>
<dbReference type="InterPro" id="IPR001623">
    <property type="entry name" value="DnaJ_domain"/>
</dbReference>
<sequence length="258" mass="30775">MDNYYSRLGIQQGASTQDVKKAFREKAKQLHPDIAGEWASAEMRRIISAYEVLSDPERRSEYDRIYGRFMGKYVFDYRTFLREQPEDPESQAKLIFFELLHREDEEALKVWEAQGGVEFPLEKYLDREDWMDCAFILAEELEKRQRYYECFVLLVMLVREERRRPYFRHFMPDVETFLKELVRLRLRTAVDNETYLDCMGALLDLRFPPKDEARWLRSMAETLVRMGDLNSAQGVFKEALKRDPGLSNAVQLRRKLNV</sequence>
<dbReference type="Proteomes" id="UP000009223">
    <property type="component" value="Chromosome"/>
</dbReference>
<dbReference type="PANTHER" id="PTHR43096">
    <property type="entry name" value="DNAJ HOMOLOG 1, MITOCHONDRIAL-RELATED"/>
    <property type="match status" value="1"/>
</dbReference>
<dbReference type="InterPro" id="IPR036869">
    <property type="entry name" value="J_dom_sf"/>
</dbReference>
<dbReference type="GO" id="GO:0005737">
    <property type="term" value="C:cytoplasm"/>
    <property type="evidence" value="ECO:0007669"/>
    <property type="project" value="TreeGrafter"/>
</dbReference>
<organism evidence="3 4">
    <name type="scientific">Treponema primitia (strain ATCC BAA-887 / DSM 12427 / ZAS-2)</name>
    <dbReference type="NCBI Taxonomy" id="545694"/>
    <lineage>
        <taxon>Bacteria</taxon>
        <taxon>Pseudomonadati</taxon>
        <taxon>Spirochaetota</taxon>
        <taxon>Spirochaetia</taxon>
        <taxon>Spirochaetales</taxon>
        <taxon>Treponemataceae</taxon>
        <taxon>Treponema</taxon>
    </lineage>
</organism>
<reference evidence="3 4" key="2">
    <citation type="journal article" date="2011" name="ISME J.">
        <title>RNA-seq reveals cooperative metabolic interactions between two termite-gut spirochete species in co-culture.</title>
        <authorList>
            <person name="Rosenthal A.Z."/>
            <person name="Matson E.G."/>
            <person name="Eldar A."/>
            <person name="Leadbetter J.R."/>
        </authorList>
    </citation>
    <scope>NUCLEOTIDE SEQUENCE [LARGE SCALE GENOMIC DNA]</scope>
    <source>
        <strain evidence="4">ATCC BAA-887 / DSM 12427 / ZAS-2</strain>
    </source>
</reference>
<name>F5YGR2_TREPZ</name>
<dbReference type="GO" id="GO:0042026">
    <property type="term" value="P:protein refolding"/>
    <property type="evidence" value="ECO:0007669"/>
    <property type="project" value="TreeGrafter"/>
</dbReference>
<evidence type="ECO:0000256" key="1">
    <source>
        <dbReference type="PROSITE-ProRule" id="PRU00339"/>
    </source>
</evidence>
<proteinExistence type="predicted"/>
<keyword evidence="1" id="KW-0802">TPR repeat</keyword>
<dbReference type="SUPFAM" id="SSF46565">
    <property type="entry name" value="Chaperone J-domain"/>
    <property type="match status" value="1"/>
</dbReference>